<dbReference type="InterPro" id="IPR003593">
    <property type="entry name" value="AAA+_ATPase"/>
</dbReference>
<feature type="domain" description="ABC transporter" evidence="5">
    <location>
        <begin position="10"/>
        <end position="222"/>
    </location>
</feature>
<accession>A0A1F6DBX6</accession>
<keyword evidence="2" id="KW-0813">Transport</keyword>
<dbReference type="Proteomes" id="UP000178794">
    <property type="component" value="Unassembled WGS sequence"/>
</dbReference>
<evidence type="ECO:0000313" key="7">
    <source>
        <dbReference type="Proteomes" id="UP000178794"/>
    </source>
</evidence>
<evidence type="ECO:0000256" key="4">
    <source>
        <dbReference type="ARBA" id="ARBA00022840"/>
    </source>
</evidence>
<dbReference type="SUPFAM" id="SSF52540">
    <property type="entry name" value="P-loop containing nucleoside triphosphate hydrolases"/>
    <property type="match status" value="1"/>
</dbReference>
<dbReference type="InterPro" id="IPR027417">
    <property type="entry name" value="P-loop_NTPase"/>
</dbReference>
<dbReference type="InterPro" id="IPR050153">
    <property type="entry name" value="Metal_Ion_Import_ABC"/>
</dbReference>
<organism evidence="6 7">
    <name type="scientific">Candidatus Kaiserbacteria bacterium RIFCSPHIGHO2_02_FULL_50_50</name>
    <dbReference type="NCBI Taxonomy" id="1798492"/>
    <lineage>
        <taxon>Bacteria</taxon>
        <taxon>Candidatus Kaiseribacteriota</taxon>
    </lineage>
</organism>
<protein>
    <recommendedName>
        <fullName evidence="5">ABC transporter domain-containing protein</fullName>
    </recommendedName>
</protein>
<comment type="similarity">
    <text evidence="1">Belongs to the ABC transporter superfamily.</text>
</comment>
<dbReference type="STRING" id="1798492.A3C89_03495"/>
<gene>
    <name evidence="6" type="ORF">A3C89_03495</name>
</gene>
<sequence length="223" mass="24497">MQCKSSDPILTFQNVSFAYDREVTLSDVSFTMHRGDYFVITGENGSGKSTITKLALGLLTPDAGTITFATKRIGYVAQHATHIDPLFPATVHDIVSMGVRAEDAANREARIRGALEHVSLAAHIHDHVAELSGGERQRVMIARALASDPEILILDEPTVGIAQAVRDNFYALLHELNTKHCVTILLITHDNSRAHQDATHVVCVENGGIHYHEDPHESHHHAH</sequence>
<evidence type="ECO:0000259" key="5">
    <source>
        <dbReference type="PROSITE" id="PS50893"/>
    </source>
</evidence>
<evidence type="ECO:0000256" key="3">
    <source>
        <dbReference type="ARBA" id="ARBA00022741"/>
    </source>
</evidence>
<evidence type="ECO:0000256" key="2">
    <source>
        <dbReference type="ARBA" id="ARBA00022448"/>
    </source>
</evidence>
<reference evidence="6 7" key="1">
    <citation type="journal article" date="2016" name="Nat. Commun.">
        <title>Thousands of microbial genomes shed light on interconnected biogeochemical processes in an aquifer system.</title>
        <authorList>
            <person name="Anantharaman K."/>
            <person name="Brown C.T."/>
            <person name="Hug L.A."/>
            <person name="Sharon I."/>
            <person name="Castelle C.J."/>
            <person name="Probst A.J."/>
            <person name="Thomas B.C."/>
            <person name="Singh A."/>
            <person name="Wilkins M.J."/>
            <person name="Karaoz U."/>
            <person name="Brodie E.L."/>
            <person name="Williams K.H."/>
            <person name="Hubbard S.S."/>
            <person name="Banfield J.F."/>
        </authorList>
    </citation>
    <scope>NUCLEOTIDE SEQUENCE [LARGE SCALE GENOMIC DNA]</scope>
</reference>
<name>A0A1F6DBX6_9BACT</name>
<dbReference type="AlphaFoldDB" id="A0A1F6DBX6"/>
<dbReference type="PANTHER" id="PTHR42734">
    <property type="entry name" value="METAL TRANSPORT SYSTEM ATP-BINDING PROTEIN TM_0124-RELATED"/>
    <property type="match status" value="1"/>
</dbReference>
<dbReference type="InterPro" id="IPR003439">
    <property type="entry name" value="ABC_transporter-like_ATP-bd"/>
</dbReference>
<dbReference type="PROSITE" id="PS00211">
    <property type="entry name" value="ABC_TRANSPORTER_1"/>
    <property type="match status" value="1"/>
</dbReference>
<keyword evidence="3" id="KW-0547">Nucleotide-binding</keyword>
<dbReference type="SMART" id="SM00382">
    <property type="entry name" value="AAA"/>
    <property type="match status" value="1"/>
</dbReference>
<dbReference type="PROSITE" id="PS50893">
    <property type="entry name" value="ABC_TRANSPORTER_2"/>
    <property type="match status" value="1"/>
</dbReference>
<evidence type="ECO:0000256" key="1">
    <source>
        <dbReference type="ARBA" id="ARBA00005417"/>
    </source>
</evidence>
<dbReference type="Gene3D" id="3.40.50.300">
    <property type="entry name" value="P-loop containing nucleotide triphosphate hydrolases"/>
    <property type="match status" value="1"/>
</dbReference>
<dbReference type="GO" id="GO:0016887">
    <property type="term" value="F:ATP hydrolysis activity"/>
    <property type="evidence" value="ECO:0007669"/>
    <property type="project" value="InterPro"/>
</dbReference>
<dbReference type="InterPro" id="IPR017871">
    <property type="entry name" value="ABC_transporter-like_CS"/>
</dbReference>
<dbReference type="Pfam" id="PF00005">
    <property type="entry name" value="ABC_tran"/>
    <property type="match status" value="1"/>
</dbReference>
<dbReference type="GO" id="GO:0005524">
    <property type="term" value="F:ATP binding"/>
    <property type="evidence" value="ECO:0007669"/>
    <property type="project" value="UniProtKB-KW"/>
</dbReference>
<proteinExistence type="inferred from homology"/>
<comment type="caution">
    <text evidence="6">The sequence shown here is derived from an EMBL/GenBank/DDBJ whole genome shotgun (WGS) entry which is preliminary data.</text>
</comment>
<dbReference type="PANTHER" id="PTHR42734:SF17">
    <property type="entry name" value="METAL TRANSPORT SYSTEM ATP-BINDING PROTEIN TM_0124-RELATED"/>
    <property type="match status" value="1"/>
</dbReference>
<dbReference type="EMBL" id="MFLF01000021">
    <property type="protein sequence ID" value="OGG58924.1"/>
    <property type="molecule type" value="Genomic_DNA"/>
</dbReference>
<evidence type="ECO:0000313" key="6">
    <source>
        <dbReference type="EMBL" id="OGG58924.1"/>
    </source>
</evidence>
<keyword evidence="4" id="KW-0067">ATP-binding</keyword>